<reference evidence="13 14" key="1">
    <citation type="submission" date="2024-05" db="EMBL/GenBank/DDBJ databases">
        <title>Genome sequencing and assembly of Indian major carp, Cirrhinus mrigala (Hamilton, 1822).</title>
        <authorList>
            <person name="Mohindra V."/>
            <person name="Chowdhury L.M."/>
            <person name="Lal K."/>
            <person name="Jena J.K."/>
        </authorList>
    </citation>
    <scope>NUCLEOTIDE SEQUENCE [LARGE SCALE GENOMIC DNA]</scope>
    <source>
        <strain evidence="13">CM1030</strain>
        <tissue evidence="13">Blood</tissue>
    </source>
</reference>
<evidence type="ECO:0000256" key="9">
    <source>
        <dbReference type="ARBA" id="ARBA00023136"/>
    </source>
</evidence>
<feature type="non-terminal residue" evidence="13">
    <location>
        <position position="76"/>
    </location>
</feature>
<keyword evidence="9" id="KW-0472">Membrane</keyword>
<accession>A0ABD0PYL1</accession>
<evidence type="ECO:0000256" key="1">
    <source>
        <dbReference type="ARBA" id="ARBA00004251"/>
    </source>
</evidence>
<evidence type="ECO:0000256" key="10">
    <source>
        <dbReference type="ARBA" id="ARBA00023180"/>
    </source>
</evidence>
<dbReference type="Pfam" id="PF00028">
    <property type="entry name" value="Cadherin"/>
    <property type="match status" value="1"/>
</dbReference>
<evidence type="ECO:0000256" key="6">
    <source>
        <dbReference type="ARBA" id="ARBA00022837"/>
    </source>
</evidence>
<comment type="subcellular location">
    <subcellularLocation>
        <location evidence="1">Cell membrane</location>
        <topology evidence="1">Single-pass type I membrane protein</topology>
    </subcellularLocation>
</comment>
<protein>
    <recommendedName>
        <fullName evidence="12">Cadherin domain-containing protein</fullName>
    </recommendedName>
</protein>
<dbReference type="EMBL" id="JAMKFB020000013">
    <property type="protein sequence ID" value="KAL0178518.1"/>
    <property type="molecule type" value="Genomic_DNA"/>
</dbReference>
<evidence type="ECO:0000256" key="11">
    <source>
        <dbReference type="PROSITE-ProRule" id="PRU00043"/>
    </source>
</evidence>
<dbReference type="SUPFAM" id="SSF49313">
    <property type="entry name" value="Cadherin-like"/>
    <property type="match status" value="1"/>
</dbReference>
<dbReference type="PANTHER" id="PTHR24026">
    <property type="entry name" value="FAT ATYPICAL CADHERIN-RELATED"/>
    <property type="match status" value="1"/>
</dbReference>
<feature type="non-terminal residue" evidence="13">
    <location>
        <position position="1"/>
    </location>
</feature>
<name>A0ABD0PYL1_CIRMR</name>
<dbReference type="GO" id="GO:0005886">
    <property type="term" value="C:plasma membrane"/>
    <property type="evidence" value="ECO:0007669"/>
    <property type="project" value="UniProtKB-SubCell"/>
</dbReference>
<dbReference type="FunFam" id="2.60.40.60:FF:000004">
    <property type="entry name" value="Protocadherin 1 gamma 2"/>
    <property type="match status" value="1"/>
</dbReference>
<dbReference type="SMART" id="SM00112">
    <property type="entry name" value="CA"/>
    <property type="match status" value="1"/>
</dbReference>
<keyword evidence="8" id="KW-1133">Transmembrane helix</keyword>
<evidence type="ECO:0000313" key="14">
    <source>
        <dbReference type="Proteomes" id="UP001529510"/>
    </source>
</evidence>
<feature type="domain" description="Cadherin" evidence="12">
    <location>
        <begin position="5"/>
        <end position="76"/>
    </location>
</feature>
<dbReference type="PROSITE" id="PS50268">
    <property type="entry name" value="CADHERIN_2"/>
    <property type="match status" value="1"/>
</dbReference>
<comment type="caution">
    <text evidence="13">The sequence shown here is derived from an EMBL/GenBank/DDBJ whole genome shotgun (WGS) entry which is preliminary data.</text>
</comment>
<keyword evidence="14" id="KW-1185">Reference proteome</keyword>
<dbReference type="CDD" id="cd11304">
    <property type="entry name" value="Cadherin_repeat"/>
    <property type="match status" value="1"/>
</dbReference>
<dbReference type="Proteomes" id="UP001529510">
    <property type="component" value="Unassembled WGS sequence"/>
</dbReference>
<dbReference type="InterPro" id="IPR015919">
    <property type="entry name" value="Cadherin-like_sf"/>
</dbReference>
<evidence type="ECO:0000256" key="3">
    <source>
        <dbReference type="ARBA" id="ARBA00022692"/>
    </source>
</evidence>
<evidence type="ECO:0000256" key="2">
    <source>
        <dbReference type="ARBA" id="ARBA00022475"/>
    </source>
</evidence>
<dbReference type="AlphaFoldDB" id="A0ABD0PYL1"/>
<dbReference type="GO" id="GO:0007155">
    <property type="term" value="P:cell adhesion"/>
    <property type="evidence" value="ECO:0007669"/>
    <property type="project" value="UniProtKB-KW"/>
</dbReference>
<evidence type="ECO:0000256" key="7">
    <source>
        <dbReference type="ARBA" id="ARBA00022889"/>
    </source>
</evidence>
<evidence type="ECO:0000313" key="13">
    <source>
        <dbReference type="EMBL" id="KAL0178518.1"/>
    </source>
</evidence>
<keyword evidence="6 11" id="KW-0106">Calcium</keyword>
<evidence type="ECO:0000256" key="5">
    <source>
        <dbReference type="ARBA" id="ARBA00022737"/>
    </source>
</evidence>
<keyword evidence="2" id="KW-1003">Cell membrane</keyword>
<proteinExistence type="predicted"/>
<keyword evidence="3" id="KW-0812">Transmembrane</keyword>
<dbReference type="PANTHER" id="PTHR24026:SF126">
    <property type="entry name" value="PROTOCADHERIN FAT 4"/>
    <property type="match status" value="1"/>
</dbReference>
<keyword evidence="5" id="KW-0677">Repeat</keyword>
<evidence type="ECO:0000256" key="8">
    <source>
        <dbReference type="ARBA" id="ARBA00022989"/>
    </source>
</evidence>
<dbReference type="InterPro" id="IPR002126">
    <property type="entry name" value="Cadherin-like_dom"/>
</dbReference>
<organism evidence="13 14">
    <name type="scientific">Cirrhinus mrigala</name>
    <name type="common">Mrigala</name>
    <dbReference type="NCBI Taxonomy" id="683832"/>
    <lineage>
        <taxon>Eukaryota</taxon>
        <taxon>Metazoa</taxon>
        <taxon>Chordata</taxon>
        <taxon>Craniata</taxon>
        <taxon>Vertebrata</taxon>
        <taxon>Euteleostomi</taxon>
        <taxon>Actinopterygii</taxon>
        <taxon>Neopterygii</taxon>
        <taxon>Teleostei</taxon>
        <taxon>Ostariophysi</taxon>
        <taxon>Cypriniformes</taxon>
        <taxon>Cyprinidae</taxon>
        <taxon>Labeoninae</taxon>
        <taxon>Labeonini</taxon>
        <taxon>Cirrhinus</taxon>
    </lineage>
</organism>
<keyword evidence="7" id="KW-0130">Cell adhesion</keyword>
<keyword evidence="4" id="KW-0732">Signal</keyword>
<evidence type="ECO:0000259" key="12">
    <source>
        <dbReference type="PROSITE" id="PS50268"/>
    </source>
</evidence>
<keyword evidence="10" id="KW-0325">Glycoprotein</keyword>
<dbReference type="Gene3D" id="2.60.40.60">
    <property type="entry name" value="Cadherins"/>
    <property type="match status" value="1"/>
</dbReference>
<sequence>NVGGGTSVLRVVATDRDIGPNAMLSYYITGGNQDLTFRMDRMTGEIVTRPSPPDREKQQRYTLTVTVEDDGMPPLS</sequence>
<dbReference type="GO" id="GO:0005509">
    <property type="term" value="F:calcium ion binding"/>
    <property type="evidence" value="ECO:0007669"/>
    <property type="project" value="UniProtKB-UniRule"/>
</dbReference>
<gene>
    <name evidence="13" type="ORF">M9458_027412</name>
</gene>
<evidence type="ECO:0000256" key="4">
    <source>
        <dbReference type="ARBA" id="ARBA00022729"/>
    </source>
</evidence>